<dbReference type="Gene3D" id="3.30.470.30">
    <property type="entry name" value="DNA ligase/mRNA capping enzyme"/>
    <property type="match status" value="1"/>
</dbReference>
<comment type="caution">
    <text evidence="2">The sequence shown here is derived from an EMBL/GenBank/DDBJ whole genome shotgun (WGS) entry which is preliminary data.</text>
</comment>
<protein>
    <recommendedName>
        <fullName evidence="1">RNA ligase domain-containing protein</fullName>
    </recommendedName>
</protein>
<gene>
    <name evidence="2" type="ORF">LCGC14_1232570</name>
</gene>
<dbReference type="EMBL" id="LAZR01006590">
    <property type="protein sequence ID" value="KKM91033.1"/>
    <property type="molecule type" value="Genomic_DNA"/>
</dbReference>
<proteinExistence type="predicted"/>
<name>A0A0F9LC64_9ZZZZ</name>
<evidence type="ECO:0000259" key="1">
    <source>
        <dbReference type="Pfam" id="PF09414"/>
    </source>
</evidence>
<sequence>MKKFSEIEQFRHVVFNANQFFDHHGRPDNIRTLCFEGTVKLHGTNAGLRRFKGKYQPQSRNNIISVDNDNMEFAAFVESVPKKNWDKIFDLAAKWHRDGRLDRDFSYDPRPHAQDITFYGEWIGKGIQKNAGVCELADKQWVIFGLCIDGNWTTIRPTSHGLGLYEAGLREYNVHDILEASVFVVEIDFSNPEAAIPELMKYTDIVAEKCPWAERFGVIGPGEGIVWKAREWPCDSGLWFKTKNKKFMASKLKKTISVDPEKVKNIKECVDVVLTENRLNQGLDYLCEQNLDLEPKNIGTFLMWVAKDIKKEEGDTIAANGLEWKEVHKAVSKRARDFILERIARDGLTITG</sequence>
<feature type="domain" description="RNA ligase" evidence="1">
    <location>
        <begin position="37"/>
        <end position="242"/>
    </location>
</feature>
<dbReference type="AlphaFoldDB" id="A0A0F9LC64"/>
<reference evidence="2" key="1">
    <citation type="journal article" date="2015" name="Nature">
        <title>Complex archaea that bridge the gap between prokaryotes and eukaryotes.</title>
        <authorList>
            <person name="Spang A."/>
            <person name="Saw J.H."/>
            <person name="Jorgensen S.L."/>
            <person name="Zaremba-Niedzwiedzka K."/>
            <person name="Martijn J."/>
            <person name="Lind A.E."/>
            <person name="van Eijk R."/>
            <person name="Schleper C."/>
            <person name="Guy L."/>
            <person name="Ettema T.J."/>
        </authorList>
    </citation>
    <scope>NUCLEOTIDE SEQUENCE</scope>
</reference>
<accession>A0A0F9LC64</accession>
<dbReference type="Pfam" id="PF09414">
    <property type="entry name" value="RNA_ligase"/>
    <property type="match status" value="1"/>
</dbReference>
<organism evidence="2">
    <name type="scientific">marine sediment metagenome</name>
    <dbReference type="NCBI Taxonomy" id="412755"/>
    <lineage>
        <taxon>unclassified sequences</taxon>
        <taxon>metagenomes</taxon>
        <taxon>ecological metagenomes</taxon>
    </lineage>
</organism>
<evidence type="ECO:0000313" key="2">
    <source>
        <dbReference type="EMBL" id="KKM91033.1"/>
    </source>
</evidence>
<dbReference type="InterPro" id="IPR021122">
    <property type="entry name" value="RNA_ligase_dom_REL/Rnl2"/>
</dbReference>
<dbReference type="SUPFAM" id="SSF56091">
    <property type="entry name" value="DNA ligase/mRNA capping enzyme, catalytic domain"/>
    <property type="match status" value="1"/>
</dbReference>